<proteinExistence type="predicted"/>
<name>A0A9X0ALV4_9HELO</name>
<sequence length="176" mass="20330">MSSTPVEQPSRPLWYTLHQTVPLSHFMISSNHFSFNHLTPCQTLCSVNSPRTLEHWNETTSPTTDPYQAVITIIPRRCHIPLIPNPGKPSRMSNPSMTEISGTDPYSWYLSLISEDTNMFVHSQPEYSHQMLHQSTSLFAICSKWFLIAGHLHLNYKITIIRGKDFRHCQFFPVLF</sequence>
<evidence type="ECO:0000313" key="2">
    <source>
        <dbReference type="Proteomes" id="UP001152300"/>
    </source>
</evidence>
<dbReference type="Proteomes" id="UP001152300">
    <property type="component" value="Unassembled WGS sequence"/>
</dbReference>
<evidence type="ECO:0000313" key="1">
    <source>
        <dbReference type="EMBL" id="KAJ8064703.1"/>
    </source>
</evidence>
<gene>
    <name evidence="1" type="ORF">OCU04_007023</name>
</gene>
<dbReference type="AlphaFoldDB" id="A0A9X0ALV4"/>
<accession>A0A9X0ALV4</accession>
<keyword evidence="2" id="KW-1185">Reference proteome</keyword>
<comment type="caution">
    <text evidence="1">The sequence shown here is derived from an EMBL/GenBank/DDBJ whole genome shotgun (WGS) entry which is preliminary data.</text>
</comment>
<reference evidence="1" key="1">
    <citation type="submission" date="2022-11" db="EMBL/GenBank/DDBJ databases">
        <title>Genome Resource of Sclerotinia nivalis Strain SnTB1, a Plant Pathogen Isolated from American Ginseng.</title>
        <authorList>
            <person name="Fan S."/>
        </authorList>
    </citation>
    <scope>NUCLEOTIDE SEQUENCE</scope>
    <source>
        <strain evidence="1">SnTB1</strain>
    </source>
</reference>
<organism evidence="1 2">
    <name type="scientific">Sclerotinia nivalis</name>
    <dbReference type="NCBI Taxonomy" id="352851"/>
    <lineage>
        <taxon>Eukaryota</taxon>
        <taxon>Fungi</taxon>
        <taxon>Dikarya</taxon>
        <taxon>Ascomycota</taxon>
        <taxon>Pezizomycotina</taxon>
        <taxon>Leotiomycetes</taxon>
        <taxon>Helotiales</taxon>
        <taxon>Sclerotiniaceae</taxon>
        <taxon>Sclerotinia</taxon>
    </lineage>
</organism>
<dbReference type="EMBL" id="JAPEIS010000007">
    <property type="protein sequence ID" value="KAJ8064703.1"/>
    <property type="molecule type" value="Genomic_DNA"/>
</dbReference>
<protein>
    <submittedName>
        <fullName evidence="1">Uncharacterized protein</fullName>
    </submittedName>
</protein>